<dbReference type="OrthoDB" id="418445at2759"/>
<evidence type="ECO:0000313" key="2">
    <source>
        <dbReference type="Proteomes" id="UP001652642"/>
    </source>
</evidence>
<dbReference type="AlphaFoldDB" id="A0A6J0SQT4"/>
<keyword evidence="2" id="KW-1185">Reference proteome</keyword>
<dbReference type="InterPro" id="IPR015946">
    <property type="entry name" value="KH_dom-like_a/b"/>
</dbReference>
<name>A0A6J0SQT4_9SAUR</name>
<dbReference type="RefSeq" id="XP_020637253.2">
    <property type="nucleotide sequence ID" value="XM_020781594.2"/>
</dbReference>
<dbReference type="CTD" id="79863"/>
<evidence type="ECO:0000313" key="3">
    <source>
        <dbReference type="RefSeq" id="XP_020637253.2"/>
    </source>
</evidence>
<dbReference type="GeneID" id="110072893"/>
<accession>A0A6J0SQT4</accession>
<dbReference type="InterPro" id="IPR000238">
    <property type="entry name" value="RbfA"/>
</dbReference>
<dbReference type="Gene3D" id="3.30.300.20">
    <property type="match status" value="1"/>
</dbReference>
<dbReference type="PANTHER" id="PTHR14725">
    <property type="entry name" value="RIBOSOME-BINDING FACTOR A, MITOCHONDRIAL-RELATED"/>
    <property type="match status" value="1"/>
</dbReference>
<reference evidence="3" key="1">
    <citation type="submission" date="2025-08" db="UniProtKB">
        <authorList>
            <consortium name="RefSeq"/>
        </authorList>
    </citation>
    <scope>IDENTIFICATION</scope>
</reference>
<dbReference type="GO" id="GO:0006364">
    <property type="term" value="P:rRNA processing"/>
    <property type="evidence" value="ECO:0007669"/>
    <property type="project" value="InterPro"/>
</dbReference>
<sequence length="365" mass="41262">MWSVRHGMPAAEALAAAAAATSTPGTARAAGWWSQRPAPGGGDGSLFPLRSSCSRPLHCSAACCSRGKLLRRYLLKKMDKFWYDNPTLDFELVTKPANLANMPKSVPPRFSKEHSIRKRTLDVLLLEAVRDVLSTCEVGQEVYDLQVELSKASVGSDFSACNLYWRSTGDAEKDEHVARVLNKSAADIRCFLITHQVLRKVPFLVFIQDKEDEIIRKIEKLLAIADFGPEENEPVQSNISEQSSAMTDVYLDSSHSPVHSNLFGIDHDALNEKITEYKKMKEDNKIEGIGLSEQQQKQLAEIRKQKKMKKKKAKKTSDDDLTPQKYLMDKYSEDYWDSEIAFSDEDQLLYEEDELEAEDRPTHTK</sequence>
<feature type="region of interest" description="Disordered" evidence="1">
    <location>
        <begin position="297"/>
        <end position="324"/>
    </location>
</feature>
<dbReference type="KEGG" id="pvt:110072893"/>
<dbReference type="PROSITE" id="PS01319">
    <property type="entry name" value="RBFA"/>
    <property type="match status" value="1"/>
</dbReference>
<dbReference type="Proteomes" id="UP001652642">
    <property type="component" value="Chromosome 4"/>
</dbReference>
<dbReference type="InParanoid" id="A0A6J0SQT4"/>
<feature type="compositionally biased region" description="Basic residues" evidence="1">
    <location>
        <begin position="304"/>
        <end position="314"/>
    </location>
</feature>
<dbReference type="SUPFAM" id="SSF89919">
    <property type="entry name" value="Ribosome-binding factor A, RbfA"/>
    <property type="match status" value="1"/>
</dbReference>
<dbReference type="InterPro" id="IPR023799">
    <property type="entry name" value="RbfA_dom_sf"/>
</dbReference>
<organism evidence="2 3">
    <name type="scientific">Pogona vitticeps</name>
    <name type="common">central bearded dragon</name>
    <dbReference type="NCBI Taxonomy" id="103695"/>
    <lineage>
        <taxon>Eukaryota</taxon>
        <taxon>Metazoa</taxon>
        <taxon>Chordata</taxon>
        <taxon>Craniata</taxon>
        <taxon>Vertebrata</taxon>
        <taxon>Euteleostomi</taxon>
        <taxon>Lepidosauria</taxon>
        <taxon>Squamata</taxon>
        <taxon>Bifurcata</taxon>
        <taxon>Unidentata</taxon>
        <taxon>Episquamata</taxon>
        <taxon>Toxicofera</taxon>
        <taxon>Iguania</taxon>
        <taxon>Acrodonta</taxon>
        <taxon>Agamidae</taxon>
        <taxon>Amphibolurinae</taxon>
        <taxon>Pogona</taxon>
    </lineage>
</organism>
<dbReference type="PANTHER" id="PTHR14725:SF0">
    <property type="entry name" value="RIBOSOME-BINDING FACTOR A, MITOCHONDRIAL-RELATED"/>
    <property type="match status" value="1"/>
</dbReference>
<dbReference type="InterPro" id="IPR020053">
    <property type="entry name" value="Ribosome-bd_factorA_CS"/>
</dbReference>
<dbReference type="InterPro" id="IPR039212">
    <property type="entry name" value="RBFA_mitochondrial"/>
</dbReference>
<gene>
    <name evidence="3" type="primary">RBFA</name>
</gene>
<evidence type="ECO:0000256" key="1">
    <source>
        <dbReference type="SAM" id="MobiDB-lite"/>
    </source>
</evidence>
<dbReference type="Pfam" id="PF02033">
    <property type="entry name" value="RBFA"/>
    <property type="match status" value="1"/>
</dbReference>
<protein>
    <submittedName>
        <fullName evidence="3">Ribosome-binding factor A, mitochondrial</fullName>
    </submittedName>
</protein>
<proteinExistence type="predicted"/>